<dbReference type="AlphaFoldDB" id="A0ABD1YA26"/>
<dbReference type="PANTHER" id="PTHR31807">
    <property type="entry name" value="AUGMIN FAMILY MEMBER"/>
    <property type="match status" value="1"/>
</dbReference>
<feature type="region of interest" description="Disordered" evidence="2">
    <location>
        <begin position="1"/>
        <end position="150"/>
    </location>
</feature>
<dbReference type="Pfam" id="PF04484">
    <property type="entry name" value="QWRF"/>
    <property type="match status" value="2"/>
</dbReference>
<accession>A0ABD1YA26</accession>
<dbReference type="PANTHER" id="PTHR31807:SF37">
    <property type="entry name" value="HAUS AUGMIN-LIKE COMPLEX SUBUNIT 8"/>
    <property type="match status" value="1"/>
</dbReference>
<dbReference type="Proteomes" id="UP001605036">
    <property type="component" value="Unassembled WGS sequence"/>
</dbReference>
<feature type="compositionally biased region" description="Polar residues" evidence="2">
    <location>
        <begin position="126"/>
        <end position="145"/>
    </location>
</feature>
<organism evidence="3 4">
    <name type="scientific">Riccia fluitans</name>
    <dbReference type="NCBI Taxonomy" id="41844"/>
    <lineage>
        <taxon>Eukaryota</taxon>
        <taxon>Viridiplantae</taxon>
        <taxon>Streptophyta</taxon>
        <taxon>Embryophyta</taxon>
        <taxon>Marchantiophyta</taxon>
        <taxon>Marchantiopsida</taxon>
        <taxon>Marchantiidae</taxon>
        <taxon>Marchantiales</taxon>
        <taxon>Ricciaceae</taxon>
        <taxon>Riccia</taxon>
    </lineage>
</organism>
<dbReference type="EMBL" id="JBHFFA010000006">
    <property type="protein sequence ID" value="KAL2623259.1"/>
    <property type="molecule type" value="Genomic_DNA"/>
</dbReference>
<evidence type="ECO:0000313" key="4">
    <source>
        <dbReference type="Proteomes" id="UP001605036"/>
    </source>
</evidence>
<sequence>MGPVSQTSSRNYTPERSGSGRAAAPPRPDTEDSDTPYDSGEYASDSESVSSTVSRTSSSTRGIVVHSRYRFREPVSLSSRGSIGGSPACSPSSHSRRGGSLAISPSPRDSRGGSLAPRADDPGSSKLENLTSPLVRSRLPTTNGSGPEIFLRGKKDMTQQREVRLLYTRVLQYRFLNAKAEAASSSQKSAAEASFLLLPCKILASPLQQWTFLQPTHAAAVAGFIGDLDASMVRVPLTRDADPKAVKEALRSAMNVMNALEPSIHSLLPRAQSVDGFLKVLAVIATMEKDLLNECGDLLSTAAELEIEERSLSIHLVQLQRESSGESATAADVFCDVT</sequence>
<gene>
    <name evidence="3" type="ORF">R1flu_003464</name>
</gene>
<feature type="compositionally biased region" description="Polar residues" evidence="2">
    <location>
        <begin position="1"/>
        <end position="16"/>
    </location>
</feature>
<proteinExistence type="inferred from homology"/>
<keyword evidence="4" id="KW-1185">Reference proteome</keyword>
<dbReference type="InterPro" id="IPR007573">
    <property type="entry name" value="QWRF"/>
</dbReference>
<protein>
    <submittedName>
        <fullName evidence="3">Uncharacterized protein</fullName>
    </submittedName>
</protein>
<evidence type="ECO:0000256" key="2">
    <source>
        <dbReference type="SAM" id="MobiDB-lite"/>
    </source>
</evidence>
<evidence type="ECO:0000313" key="3">
    <source>
        <dbReference type="EMBL" id="KAL2623259.1"/>
    </source>
</evidence>
<name>A0ABD1YA26_9MARC</name>
<comment type="caution">
    <text evidence="3">The sequence shown here is derived from an EMBL/GenBank/DDBJ whole genome shotgun (WGS) entry which is preliminary data.</text>
</comment>
<feature type="compositionally biased region" description="Low complexity" evidence="2">
    <location>
        <begin position="45"/>
        <end position="61"/>
    </location>
</feature>
<comment type="similarity">
    <text evidence="1">Belongs to the QWRF family.</text>
</comment>
<reference evidence="3 4" key="1">
    <citation type="submission" date="2024-09" db="EMBL/GenBank/DDBJ databases">
        <title>Chromosome-scale assembly of Riccia fluitans.</title>
        <authorList>
            <person name="Paukszto L."/>
            <person name="Sawicki J."/>
            <person name="Karawczyk K."/>
            <person name="Piernik-Szablinska J."/>
            <person name="Szczecinska M."/>
            <person name="Mazdziarz M."/>
        </authorList>
    </citation>
    <scope>NUCLEOTIDE SEQUENCE [LARGE SCALE GENOMIC DNA]</scope>
    <source>
        <strain evidence="3">Rf_01</strain>
        <tissue evidence="3">Aerial parts of the thallus</tissue>
    </source>
</reference>
<evidence type="ECO:0000256" key="1">
    <source>
        <dbReference type="ARBA" id="ARBA00010016"/>
    </source>
</evidence>